<evidence type="ECO:0000259" key="10">
    <source>
        <dbReference type="PROSITE" id="PS51195"/>
    </source>
</evidence>
<dbReference type="GO" id="GO:0003724">
    <property type="term" value="F:RNA helicase activity"/>
    <property type="evidence" value="ECO:0007669"/>
    <property type="project" value="InterPro"/>
</dbReference>
<keyword evidence="2" id="KW-0378">Hydrolase</keyword>
<evidence type="ECO:0000313" key="13">
    <source>
        <dbReference type="EMBL" id="RHZ08133.1"/>
    </source>
</evidence>
<feature type="region of interest" description="Disordered" evidence="6">
    <location>
        <begin position="743"/>
        <end position="866"/>
    </location>
</feature>
<dbReference type="PROSITE" id="PS51195">
    <property type="entry name" value="Q_MOTIF"/>
    <property type="match status" value="1"/>
</dbReference>
<name>A0A397BL59_APHAT</name>
<dbReference type="Proteomes" id="UP000286510">
    <property type="component" value="Unassembled WGS sequence"/>
</dbReference>
<comment type="caution">
    <text evidence="11">The sequence shown here is derived from an EMBL/GenBank/DDBJ whole genome shotgun (WGS) entry which is preliminary data.</text>
</comment>
<keyword evidence="3" id="KW-0347">Helicase</keyword>
<evidence type="ECO:0000256" key="2">
    <source>
        <dbReference type="ARBA" id="ARBA00022801"/>
    </source>
</evidence>
<dbReference type="Proteomes" id="UP000266239">
    <property type="component" value="Unassembled WGS sequence"/>
</dbReference>
<evidence type="ECO:0000259" key="8">
    <source>
        <dbReference type="PROSITE" id="PS51192"/>
    </source>
</evidence>
<organism evidence="11 14">
    <name type="scientific">Aphanomyces astaci</name>
    <name type="common">Crayfish plague agent</name>
    <dbReference type="NCBI Taxonomy" id="112090"/>
    <lineage>
        <taxon>Eukaryota</taxon>
        <taxon>Sar</taxon>
        <taxon>Stramenopiles</taxon>
        <taxon>Oomycota</taxon>
        <taxon>Saprolegniomycetes</taxon>
        <taxon>Saprolegniales</taxon>
        <taxon>Verrucalvaceae</taxon>
        <taxon>Aphanomyces</taxon>
    </lineage>
</organism>
<keyword evidence="4" id="KW-0067">ATP-binding</keyword>
<keyword evidence="7" id="KW-0732">Signal</keyword>
<feature type="domain" description="Helicase C-terminal" evidence="9">
    <location>
        <begin position="271"/>
        <end position="414"/>
    </location>
</feature>
<evidence type="ECO:0000256" key="1">
    <source>
        <dbReference type="ARBA" id="ARBA00022741"/>
    </source>
</evidence>
<protein>
    <recommendedName>
        <fullName evidence="17">RNA helicase</fullName>
    </recommendedName>
</protein>
<proteinExistence type="predicted"/>
<evidence type="ECO:0000256" key="5">
    <source>
        <dbReference type="PROSITE-ProRule" id="PRU00552"/>
    </source>
</evidence>
<dbReference type="AlphaFoldDB" id="A0A397BL59"/>
<feature type="domain" description="DEAD-box RNA helicase Q" evidence="10">
    <location>
        <begin position="36"/>
        <end position="64"/>
    </location>
</feature>
<evidence type="ECO:0000313" key="16">
    <source>
        <dbReference type="Proteomes" id="UP000286510"/>
    </source>
</evidence>
<dbReference type="SMART" id="SM00487">
    <property type="entry name" value="DEXDc"/>
    <property type="match status" value="1"/>
</dbReference>
<dbReference type="PANTHER" id="PTHR47959:SF8">
    <property type="entry name" value="RNA HELICASE"/>
    <property type="match status" value="1"/>
</dbReference>
<dbReference type="EMBL" id="QUTF01015947">
    <property type="protein sequence ID" value="RHZ08133.1"/>
    <property type="molecule type" value="Genomic_DNA"/>
</dbReference>
<dbReference type="GO" id="GO:0016787">
    <property type="term" value="F:hydrolase activity"/>
    <property type="evidence" value="ECO:0007669"/>
    <property type="project" value="UniProtKB-KW"/>
</dbReference>
<evidence type="ECO:0008006" key="17">
    <source>
        <dbReference type="Google" id="ProtNLM"/>
    </source>
</evidence>
<gene>
    <name evidence="11" type="ORF">DYB25_003260</name>
    <name evidence="13" type="ORF">DYB26_002367</name>
    <name evidence="12" type="ORF">DYB30_001625</name>
</gene>
<dbReference type="InterPro" id="IPR001650">
    <property type="entry name" value="Helicase_C-like"/>
</dbReference>
<dbReference type="SUPFAM" id="SSF52540">
    <property type="entry name" value="P-loop containing nucleoside triphosphate hydrolases"/>
    <property type="match status" value="1"/>
</dbReference>
<feature type="chain" id="PRO_5036074356" description="RNA helicase" evidence="7">
    <location>
        <begin position="24"/>
        <end position="866"/>
    </location>
</feature>
<dbReference type="InterPro" id="IPR014014">
    <property type="entry name" value="RNA_helicase_DEAD_Q_motif"/>
</dbReference>
<evidence type="ECO:0000313" key="12">
    <source>
        <dbReference type="EMBL" id="RHY39398.1"/>
    </source>
</evidence>
<dbReference type="PANTHER" id="PTHR47959">
    <property type="entry name" value="ATP-DEPENDENT RNA HELICASE RHLE-RELATED"/>
    <property type="match status" value="1"/>
</dbReference>
<dbReference type="GO" id="GO:0005524">
    <property type="term" value="F:ATP binding"/>
    <property type="evidence" value="ECO:0007669"/>
    <property type="project" value="UniProtKB-KW"/>
</dbReference>
<evidence type="ECO:0000256" key="3">
    <source>
        <dbReference type="ARBA" id="ARBA00022806"/>
    </source>
</evidence>
<evidence type="ECO:0000256" key="7">
    <source>
        <dbReference type="SAM" id="SignalP"/>
    </source>
</evidence>
<dbReference type="EMBL" id="QUTD01011734">
    <property type="protein sequence ID" value="RHY39398.1"/>
    <property type="molecule type" value="Genomic_DNA"/>
</dbReference>
<dbReference type="PROSITE" id="PS51192">
    <property type="entry name" value="HELICASE_ATP_BIND_1"/>
    <property type="match status" value="1"/>
</dbReference>
<accession>A0A397BL59</accession>
<dbReference type="GO" id="GO:0005829">
    <property type="term" value="C:cytosol"/>
    <property type="evidence" value="ECO:0007669"/>
    <property type="project" value="TreeGrafter"/>
</dbReference>
<keyword evidence="1" id="KW-0547">Nucleotide-binding</keyword>
<dbReference type="CDD" id="cd18787">
    <property type="entry name" value="SF2_C_DEAD"/>
    <property type="match status" value="1"/>
</dbReference>
<evidence type="ECO:0000313" key="15">
    <source>
        <dbReference type="Proteomes" id="UP000266643"/>
    </source>
</evidence>
<feature type="signal peptide" evidence="7">
    <location>
        <begin position="1"/>
        <end position="23"/>
    </location>
</feature>
<dbReference type="InterPro" id="IPR014001">
    <property type="entry name" value="Helicase_ATP-bd"/>
</dbReference>
<evidence type="ECO:0000259" key="9">
    <source>
        <dbReference type="PROSITE" id="PS51194"/>
    </source>
</evidence>
<dbReference type="Pfam" id="PF00270">
    <property type="entry name" value="DEAD"/>
    <property type="match status" value="1"/>
</dbReference>
<feature type="compositionally biased region" description="Basic and acidic residues" evidence="6">
    <location>
        <begin position="808"/>
        <end position="834"/>
    </location>
</feature>
<dbReference type="PROSITE" id="PS51194">
    <property type="entry name" value="HELICASE_CTER"/>
    <property type="match status" value="1"/>
</dbReference>
<dbReference type="CDD" id="cd17959">
    <property type="entry name" value="DEADc_DDX54"/>
    <property type="match status" value="1"/>
</dbReference>
<dbReference type="Gene3D" id="3.40.50.300">
    <property type="entry name" value="P-loop containing nucleotide triphosphate hydrolases"/>
    <property type="match status" value="2"/>
</dbReference>
<evidence type="ECO:0000256" key="6">
    <source>
        <dbReference type="SAM" id="MobiDB-lite"/>
    </source>
</evidence>
<dbReference type="InterPro" id="IPR027417">
    <property type="entry name" value="P-loop_NTPase"/>
</dbReference>
<dbReference type="Proteomes" id="UP000266643">
    <property type="component" value="Unassembled WGS sequence"/>
</dbReference>
<dbReference type="Pfam" id="PF00271">
    <property type="entry name" value="Helicase_C"/>
    <property type="match status" value="1"/>
</dbReference>
<evidence type="ECO:0000313" key="14">
    <source>
        <dbReference type="Proteomes" id="UP000266239"/>
    </source>
</evidence>
<dbReference type="GO" id="GO:0003676">
    <property type="term" value="F:nucleic acid binding"/>
    <property type="evidence" value="ECO:0007669"/>
    <property type="project" value="InterPro"/>
</dbReference>
<feature type="compositionally biased region" description="Basic residues" evidence="6">
    <location>
        <begin position="835"/>
        <end position="853"/>
    </location>
</feature>
<feature type="short sequence motif" description="Q motif" evidence="5">
    <location>
        <begin position="36"/>
        <end position="64"/>
    </location>
</feature>
<dbReference type="InterPro" id="IPR033517">
    <property type="entry name" value="DDX54/DBP10_DEAD-box_helicase"/>
</dbReference>
<dbReference type="SMART" id="SM00490">
    <property type="entry name" value="HELICc"/>
    <property type="match status" value="1"/>
</dbReference>
<evidence type="ECO:0000256" key="4">
    <source>
        <dbReference type="ARBA" id="ARBA00022840"/>
    </source>
</evidence>
<dbReference type="InterPro" id="IPR011545">
    <property type="entry name" value="DEAD/DEAH_box_helicase_dom"/>
</dbReference>
<feature type="domain" description="Helicase ATP-binding" evidence="8">
    <location>
        <begin position="67"/>
        <end position="240"/>
    </location>
</feature>
<sequence length="866" mass="96922">MRALPGPIINWFCFHLWVSKLHCCAMSNDKKANKQGGFQSLGLSPPIFKAVMAMGYKVPTPIQRKSLPHVLSGKDVVAMARTGSGKTAAFLIPMLEKLKEHSKKVGVRALVLSPTRELAVQTIKFAKSLAKYTDIKCGLIVGGDSMEQQFELIASNPDVIVATPGRLMHLLQEIPEFNLQAIEYVCFDEADRIFEMGFAEQLHEILTNMPASRQTLLFSATLPRALVQFARAGLTEPELIRLDVENQISDQLKVSFFTMRTEDKNAALVYLLRDMIPSTDQTIVFAATRHHVEFLHELLKTVHLDSSCVYGDMDQTSRKINIGMFRAKKTPILIVTDVAARGIDIPLLNNVINYAFPATPKLFVHRVGRAARAGRSGVAFNFVDPDEMPFMVDLHLYLGRRLEDSTPTDVPGYSLTSMTVDQVHYGTLPQNILDTENEGLRETLSRHSTISPLVHVCANAYKMYCRSRAEPSKQSIKRSKELPMKKVCVHPLFLDAMDDTQVNKEAYLDKLKGFRPPATIFEIAVGTHSLKKTSPGVIMMKTKRRLHNLIIDKNQKTKAAAAARVEPEDVAEELDEGQVTEFRAKLKEQETLLQAEDQAIEAAVAGQKRYLSAADRRKVKKLKTQGETVDIDELWKEKEAAKAMTAAAAVSNAEVDEDNHKQFKDDDNYIAYMKEQDLATEEALGRGGEGGRSNAFAQARLEDAMLDVNPDEAVALNNKRRLLHWDVRKKKFIKTTVGDLKNGTLKRQNNAGGPPRKQKIGETYKKWQQKQHKRANVVGADEGEDSAPKGDYRNGRKPPPTQRVNKFAKSELREEGAIRKEEKRKARSSGDKSKFAKKKPQTSRGKGNVKGKTHGAPTKSKMFIRR</sequence>
<reference evidence="14 15" key="1">
    <citation type="submission" date="2018-08" db="EMBL/GenBank/DDBJ databases">
        <title>Aphanomyces genome sequencing and annotation.</title>
        <authorList>
            <person name="Minardi D."/>
            <person name="Oidtmann B."/>
            <person name="Van Der Giezen M."/>
            <person name="Studholme D.J."/>
        </authorList>
    </citation>
    <scope>NUCLEOTIDE SEQUENCE [LARGE SCALE GENOMIC DNA]</scope>
    <source>
        <strain evidence="12 15">D2</strain>
        <strain evidence="13 16">FDL457</strain>
        <strain evidence="11 14">Yx</strain>
    </source>
</reference>
<dbReference type="VEuPathDB" id="FungiDB:H257_06267"/>
<dbReference type="InterPro" id="IPR050079">
    <property type="entry name" value="DEAD_box_RNA_helicase"/>
</dbReference>
<evidence type="ECO:0000313" key="11">
    <source>
        <dbReference type="EMBL" id="RHY20021.1"/>
    </source>
</evidence>
<dbReference type="EMBL" id="QUTA01004375">
    <property type="protein sequence ID" value="RHY20021.1"/>
    <property type="molecule type" value="Genomic_DNA"/>
</dbReference>